<name>A0A5B1LK36_9ACTN</name>
<proteinExistence type="predicted"/>
<keyword evidence="2" id="KW-1133">Transmembrane helix</keyword>
<keyword evidence="2" id="KW-0472">Membrane</keyword>
<reference evidence="3 4" key="2">
    <citation type="submission" date="2019-09" db="EMBL/GenBank/DDBJ databases">
        <authorList>
            <person name="Jin C."/>
        </authorList>
    </citation>
    <scope>NUCLEOTIDE SEQUENCE [LARGE SCALE GENOMIC DNA]</scope>
    <source>
        <strain evidence="3 4">BN130099</strain>
    </source>
</reference>
<dbReference type="RefSeq" id="WP_149727584.1">
    <property type="nucleotide sequence ID" value="NZ_VUJV01000002.1"/>
</dbReference>
<evidence type="ECO:0000256" key="2">
    <source>
        <dbReference type="SAM" id="Phobius"/>
    </source>
</evidence>
<sequence>MTSTDEDLGQVPAEGDPARERGPRLAPRIAAWVLIVSWVSSAFAVVAFGERESSVDDLMAAIAGGEVTEVTVAGGLEDHWRGSAPIQLRWREHGIRYVAEAIQVRGPKAHHRPTSSGGWVEVRSDQRPRFRGEVEDFLTRGGGEIDIDRSEDWHRSGHFTGSWGWEIPEWLSGWGLLNWVLTLVVLVSGAQPWRATRWAWFWLIGAGWMIVAPLYLLIGGPTGLARPVAPSNRLTGGWAFLISLLVGSVAQTIAINTFH</sequence>
<accession>A0A5B1LK36</accession>
<feature type="transmembrane region" description="Helical" evidence="2">
    <location>
        <begin position="170"/>
        <end position="187"/>
    </location>
</feature>
<feature type="region of interest" description="Disordered" evidence="1">
    <location>
        <begin position="1"/>
        <end position="22"/>
    </location>
</feature>
<feature type="transmembrane region" description="Helical" evidence="2">
    <location>
        <begin position="29"/>
        <end position="49"/>
    </location>
</feature>
<evidence type="ECO:0000313" key="4">
    <source>
        <dbReference type="Proteomes" id="UP000325003"/>
    </source>
</evidence>
<feature type="transmembrane region" description="Helical" evidence="2">
    <location>
        <begin position="238"/>
        <end position="258"/>
    </location>
</feature>
<comment type="caution">
    <text evidence="3">The sequence shown here is derived from an EMBL/GenBank/DDBJ whole genome shotgun (WGS) entry which is preliminary data.</text>
</comment>
<dbReference type="Proteomes" id="UP000325003">
    <property type="component" value="Unassembled WGS sequence"/>
</dbReference>
<reference evidence="3 4" key="1">
    <citation type="submission" date="2019-09" db="EMBL/GenBank/DDBJ databases">
        <title>Nocardioides panacisoli sp. nov., isolated from the soil of a ginseng field.</title>
        <authorList>
            <person name="Cho C."/>
        </authorList>
    </citation>
    <scope>NUCLEOTIDE SEQUENCE [LARGE SCALE GENOMIC DNA]</scope>
    <source>
        <strain evidence="3 4">BN130099</strain>
    </source>
</reference>
<evidence type="ECO:0000313" key="3">
    <source>
        <dbReference type="EMBL" id="KAA1420160.1"/>
    </source>
</evidence>
<feature type="transmembrane region" description="Helical" evidence="2">
    <location>
        <begin position="199"/>
        <end position="218"/>
    </location>
</feature>
<dbReference type="EMBL" id="VUJV01000002">
    <property type="protein sequence ID" value="KAA1420160.1"/>
    <property type="molecule type" value="Genomic_DNA"/>
</dbReference>
<protein>
    <submittedName>
        <fullName evidence="3">Uncharacterized protein</fullName>
    </submittedName>
</protein>
<dbReference type="AlphaFoldDB" id="A0A5B1LK36"/>
<gene>
    <name evidence="3" type="ORF">F0U44_06940</name>
</gene>
<organism evidence="3 4">
    <name type="scientific">Nocardioides humilatus</name>
    <dbReference type="NCBI Taxonomy" id="2607660"/>
    <lineage>
        <taxon>Bacteria</taxon>
        <taxon>Bacillati</taxon>
        <taxon>Actinomycetota</taxon>
        <taxon>Actinomycetes</taxon>
        <taxon>Propionibacteriales</taxon>
        <taxon>Nocardioidaceae</taxon>
        <taxon>Nocardioides</taxon>
    </lineage>
</organism>
<keyword evidence="2" id="KW-0812">Transmembrane</keyword>
<evidence type="ECO:0000256" key="1">
    <source>
        <dbReference type="SAM" id="MobiDB-lite"/>
    </source>
</evidence>
<keyword evidence="4" id="KW-1185">Reference proteome</keyword>